<dbReference type="NCBIfam" id="TIGR02608">
    <property type="entry name" value="delta_60_rpt"/>
    <property type="match status" value="4"/>
</dbReference>
<dbReference type="InterPro" id="IPR013431">
    <property type="entry name" value="Delta_60_rpt"/>
</dbReference>
<evidence type="ECO:0000313" key="3">
    <source>
        <dbReference type="Proteomes" id="UP000539985"/>
    </source>
</evidence>
<comment type="caution">
    <text evidence="2">The sequence shown here is derived from an EMBL/GenBank/DDBJ whole genome shotgun (WGS) entry which is preliminary data.</text>
</comment>
<dbReference type="EMBL" id="JACAQB010000003">
    <property type="protein sequence ID" value="NWB95092.1"/>
    <property type="molecule type" value="Genomic_DNA"/>
</dbReference>
<dbReference type="AlphaFoldDB" id="A0A7Y7X8D7"/>
<sequence length="419" mass="44774">MENSAQNLIAPGSLDSSFGFLGNANYFRPGTQLMTIVGLRPQGEILFVGYQSENNQLSFELAQLNEHGHPDTSFGEGDTGNLLGTFMTGSEASGTGAQILKDGKIMLLGLHIVRGQPNQLALARFLEKGQLDETFGDKGVVVIPNVPNARLDSPYQPLLSEQKNNPTTLSNPRSNIVIDPDGKIIIVRNVLLMRRENNGEPDLSFNQTGHLVLEETAINAIAVSDDRKITIAGSDSEGAILARFNADGSPDLGFGYNGRVSFGVGYPSSATCLFIHDDGRIFAAGVSDMDTSDVWGNGRRGLIAAFSANGRLDPAFNNGAPLVSEFESLGSNGWWDIGGTPDEIVVVGEAGERSREGGLIARYLGNGSLDTIFGNGAGYVRRTFPGLRGLWESGLVQPDRRIVVTGDTPQNIVSRYLGT</sequence>
<protein>
    <recommendedName>
        <fullName evidence="4">Delta-60 repeat domain-containing protein</fullName>
    </recommendedName>
</protein>
<dbReference type="InterPro" id="IPR011047">
    <property type="entry name" value="Quinoprotein_ADH-like_sf"/>
</dbReference>
<evidence type="ECO:0008006" key="4">
    <source>
        <dbReference type="Google" id="ProtNLM"/>
    </source>
</evidence>
<dbReference type="Pfam" id="PF17164">
    <property type="entry name" value="DUF5122"/>
    <property type="match status" value="3"/>
</dbReference>
<gene>
    <name evidence="2" type="ORF">HX882_04195</name>
</gene>
<name>A0A7Y7X8D7_9PSED</name>
<evidence type="ECO:0000313" key="2">
    <source>
        <dbReference type="EMBL" id="NWB95092.1"/>
    </source>
</evidence>
<proteinExistence type="predicted"/>
<reference evidence="2 3" key="1">
    <citation type="submission" date="2020-04" db="EMBL/GenBank/DDBJ databases">
        <title>Molecular characterization of pseudomonads from Agaricus bisporus reveal novel blotch 2 pathogens in Western Europe.</title>
        <authorList>
            <person name="Taparia T."/>
            <person name="Krijger M."/>
            <person name="Haynes E."/>
            <person name="Elpinstone J.G."/>
            <person name="Noble R."/>
            <person name="Van Der Wolf J."/>
        </authorList>
    </citation>
    <scope>NUCLEOTIDE SEQUENCE [LARGE SCALE GENOMIC DNA]</scope>
    <source>
        <strain evidence="2 3">H7001</strain>
    </source>
</reference>
<organism evidence="2 3">
    <name type="scientific">Pseudomonas gingeri</name>
    <dbReference type="NCBI Taxonomy" id="117681"/>
    <lineage>
        <taxon>Bacteria</taxon>
        <taxon>Pseudomonadati</taxon>
        <taxon>Pseudomonadota</taxon>
        <taxon>Gammaproteobacteria</taxon>
        <taxon>Pseudomonadales</taxon>
        <taxon>Pseudomonadaceae</taxon>
        <taxon>Pseudomonas</taxon>
    </lineage>
</organism>
<feature type="region of interest" description="Disordered" evidence="1">
    <location>
        <begin position="154"/>
        <end position="173"/>
    </location>
</feature>
<dbReference type="Gene3D" id="2.80.10.50">
    <property type="match status" value="2"/>
</dbReference>
<feature type="compositionally biased region" description="Polar residues" evidence="1">
    <location>
        <begin position="159"/>
        <end position="173"/>
    </location>
</feature>
<accession>A0A7Y7X8D7</accession>
<dbReference type="SUPFAM" id="SSF50998">
    <property type="entry name" value="Quinoprotein alcohol dehydrogenase-like"/>
    <property type="match status" value="1"/>
</dbReference>
<dbReference type="Proteomes" id="UP000539985">
    <property type="component" value="Unassembled WGS sequence"/>
</dbReference>
<evidence type="ECO:0000256" key="1">
    <source>
        <dbReference type="SAM" id="MobiDB-lite"/>
    </source>
</evidence>
<dbReference type="RefSeq" id="WP_177100154.1">
    <property type="nucleotide sequence ID" value="NZ_JACAQB010000003.1"/>
</dbReference>